<protein>
    <submittedName>
        <fullName evidence="2">Uncharacterized protein</fullName>
    </submittedName>
</protein>
<accession>A0A166RCP7</accession>
<evidence type="ECO:0000313" key="2">
    <source>
        <dbReference type="EMBL" id="KZP28141.1"/>
    </source>
</evidence>
<keyword evidence="3" id="KW-1185">Reference proteome</keyword>
<dbReference type="Proteomes" id="UP000076532">
    <property type="component" value="Unassembled WGS sequence"/>
</dbReference>
<dbReference type="STRING" id="436010.A0A166RCP7"/>
<feature type="compositionally biased region" description="Low complexity" evidence="1">
    <location>
        <begin position="70"/>
        <end position="85"/>
    </location>
</feature>
<proteinExistence type="predicted"/>
<dbReference type="AlphaFoldDB" id="A0A166RCP7"/>
<feature type="region of interest" description="Disordered" evidence="1">
    <location>
        <begin position="63"/>
        <end position="91"/>
    </location>
</feature>
<reference evidence="2 3" key="1">
    <citation type="journal article" date="2016" name="Mol. Biol. Evol.">
        <title>Comparative Genomics of Early-Diverging Mushroom-Forming Fungi Provides Insights into the Origins of Lignocellulose Decay Capabilities.</title>
        <authorList>
            <person name="Nagy L.G."/>
            <person name="Riley R."/>
            <person name="Tritt A."/>
            <person name="Adam C."/>
            <person name="Daum C."/>
            <person name="Floudas D."/>
            <person name="Sun H."/>
            <person name="Yadav J.S."/>
            <person name="Pangilinan J."/>
            <person name="Larsson K.H."/>
            <person name="Matsuura K."/>
            <person name="Barry K."/>
            <person name="Labutti K."/>
            <person name="Kuo R."/>
            <person name="Ohm R.A."/>
            <person name="Bhattacharya S.S."/>
            <person name="Shirouzu T."/>
            <person name="Yoshinaga Y."/>
            <person name="Martin F.M."/>
            <person name="Grigoriev I.V."/>
            <person name="Hibbett D.S."/>
        </authorList>
    </citation>
    <scope>NUCLEOTIDE SEQUENCE [LARGE SCALE GENOMIC DNA]</scope>
    <source>
        <strain evidence="2 3">CBS 109695</strain>
    </source>
</reference>
<dbReference type="OrthoDB" id="2369050at2759"/>
<dbReference type="EMBL" id="KV417505">
    <property type="protein sequence ID" value="KZP28141.1"/>
    <property type="molecule type" value="Genomic_DNA"/>
</dbReference>
<gene>
    <name evidence="2" type="ORF">FIBSPDRAFT_886013</name>
</gene>
<name>A0A166RCP7_9AGAM</name>
<organism evidence="2 3">
    <name type="scientific">Athelia psychrophila</name>
    <dbReference type="NCBI Taxonomy" id="1759441"/>
    <lineage>
        <taxon>Eukaryota</taxon>
        <taxon>Fungi</taxon>
        <taxon>Dikarya</taxon>
        <taxon>Basidiomycota</taxon>
        <taxon>Agaricomycotina</taxon>
        <taxon>Agaricomycetes</taxon>
        <taxon>Agaricomycetidae</taxon>
        <taxon>Atheliales</taxon>
        <taxon>Atheliaceae</taxon>
        <taxon>Athelia</taxon>
    </lineage>
</organism>
<evidence type="ECO:0000313" key="3">
    <source>
        <dbReference type="Proteomes" id="UP000076532"/>
    </source>
</evidence>
<evidence type="ECO:0000256" key="1">
    <source>
        <dbReference type="SAM" id="MobiDB-lite"/>
    </source>
</evidence>
<sequence length="176" mass="19747">MTQGDRTFKKFMCHLGAANTCLIATPKKTQTDYKLWKEQVHCIDDLLIQMYTRSCNANRATTPAAELARKNNMSNTSSSKSTNTNGRTKPPLLTAKENVLLIKYHGCFKCLRLDQKHQSRDCPNDFHSGVGYCELTLSDVPSGYKPEPERKTVATMTLAHSESPQCSRHTSLPQHS</sequence>